<dbReference type="Proteomes" id="UP000324800">
    <property type="component" value="Unassembled WGS sequence"/>
</dbReference>
<reference evidence="1 2" key="1">
    <citation type="submission" date="2019-03" db="EMBL/GenBank/DDBJ databases">
        <title>Single cell metagenomics reveals metabolic interactions within the superorganism composed of flagellate Streblomastix strix and complex community of Bacteroidetes bacteria on its surface.</title>
        <authorList>
            <person name="Treitli S.C."/>
            <person name="Kolisko M."/>
            <person name="Husnik F."/>
            <person name="Keeling P."/>
            <person name="Hampl V."/>
        </authorList>
    </citation>
    <scope>NUCLEOTIDE SEQUENCE [LARGE SCALE GENOMIC DNA]</scope>
    <source>
        <strain evidence="1">ST1C</strain>
    </source>
</reference>
<protein>
    <submittedName>
        <fullName evidence="1">Uncharacterized protein</fullName>
    </submittedName>
</protein>
<dbReference type="AlphaFoldDB" id="A0A5J4WPG2"/>
<name>A0A5J4WPG2_9EUKA</name>
<accession>A0A5J4WPG2</accession>
<dbReference type="EMBL" id="SNRW01001329">
    <property type="protein sequence ID" value="KAA6396831.1"/>
    <property type="molecule type" value="Genomic_DNA"/>
</dbReference>
<evidence type="ECO:0000313" key="2">
    <source>
        <dbReference type="Proteomes" id="UP000324800"/>
    </source>
</evidence>
<organism evidence="1 2">
    <name type="scientific">Streblomastix strix</name>
    <dbReference type="NCBI Taxonomy" id="222440"/>
    <lineage>
        <taxon>Eukaryota</taxon>
        <taxon>Metamonada</taxon>
        <taxon>Preaxostyla</taxon>
        <taxon>Oxymonadida</taxon>
        <taxon>Streblomastigidae</taxon>
        <taxon>Streblomastix</taxon>
    </lineage>
</organism>
<sequence>MVNLEQFESSTELENSEIGIVPPFPSNITLSSAPILSNDAPAIVVIPSVEIMNLQALLSVLFAFIVHTVSKIIQPLKSTSPTSIQDIKQSDIKAGVAADGSAIAAKRYKEHSRISEAK</sequence>
<proteinExistence type="predicted"/>
<evidence type="ECO:0000313" key="1">
    <source>
        <dbReference type="EMBL" id="KAA6396831.1"/>
    </source>
</evidence>
<comment type="caution">
    <text evidence="1">The sequence shown here is derived from an EMBL/GenBank/DDBJ whole genome shotgun (WGS) entry which is preliminary data.</text>
</comment>
<gene>
    <name evidence="1" type="ORF">EZS28_007639</name>
</gene>